<name>A0AB40BSD2_DIOCR</name>
<feature type="compositionally biased region" description="Low complexity" evidence="1">
    <location>
        <begin position="76"/>
        <end position="86"/>
    </location>
</feature>
<feature type="compositionally biased region" description="Basic and acidic residues" evidence="1">
    <location>
        <begin position="107"/>
        <end position="123"/>
    </location>
</feature>
<evidence type="ECO:0000313" key="3">
    <source>
        <dbReference type="RefSeq" id="XP_039130365.1"/>
    </source>
</evidence>
<evidence type="ECO:0000256" key="1">
    <source>
        <dbReference type="SAM" id="MobiDB-lite"/>
    </source>
</evidence>
<feature type="region of interest" description="Disordered" evidence="1">
    <location>
        <begin position="38"/>
        <end position="59"/>
    </location>
</feature>
<dbReference type="PANTHER" id="PTHR34572">
    <property type="entry name" value="GOLGIN FAMILY A PROTEIN"/>
    <property type="match status" value="1"/>
</dbReference>
<feature type="region of interest" description="Disordered" evidence="1">
    <location>
        <begin position="71"/>
        <end position="235"/>
    </location>
</feature>
<dbReference type="PANTHER" id="PTHR34572:SF1">
    <property type="entry name" value="GOLGIN FAMILY A PROTEIN"/>
    <property type="match status" value="1"/>
</dbReference>
<reference evidence="3 4" key="1">
    <citation type="submission" date="2025-04" db="UniProtKB">
        <authorList>
            <consortium name="RefSeq"/>
        </authorList>
    </citation>
    <scope>IDENTIFICATION</scope>
</reference>
<gene>
    <name evidence="3 4" type="primary">LOC120266772</name>
</gene>
<accession>A0AB40BSD2</accession>
<evidence type="ECO:0000313" key="2">
    <source>
        <dbReference type="Proteomes" id="UP001515500"/>
    </source>
</evidence>
<dbReference type="Proteomes" id="UP001515500">
    <property type="component" value="Chromosome 8"/>
</dbReference>
<keyword evidence="2" id="KW-1185">Reference proteome</keyword>
<proteinExistence type="predicted"/>
<sequence>MEGVGARLGRSSTRYGPATVFSGPVRKWKKKWVPLASPASANTANNSSNGNGNNSNNHSHLLVYKWAPISSQSNGSASAATTPAADDTPKRKVRYVPHINMQVSIAEEQKQEPTLKMDDESKTNDGNPSLHSSQPDGSDSKPDMNDVAMEDVQASEKDQSSTEEVKETNLDLSLGLKAHDGDRGSGTKIAEQSDGSGRAERMSSGEDVQMRPATNSESDNRLKRKAAVPDLEMRV</sequence>
<evidence type="ECO:0000313" key="4">
    <source>
        <dbReference type="RefSeq" id="XP_039130366.1"/>
    </source>
</evidence>
<feature type="compositionally biased region" description="Polar residues" evidence="1">
    <location>
        <begin position="124"/>
        <end position="137"/>
    </location>
</feature>
<feature type="region of interest" description="Disordered" evidence="1">
    <location>
        <begin position="1"/>
        <end position="21"/>
    </location>
</feature>
<feature type="compositionally biased region" description="Basic and acidic residues" evidence="1">
    <location>
        <begin position="154"/>
        <end position="169"/>
    </location>
</feature>
<protein>
    <submittedName>
        <fullName evidence="3 4">Dentin sialophosphoprotein-like isoform X1</fullName>
    </submittedName>
</protein>
<dbReference type="AlphaFoldDB" id="A0AB40BSD2"/>
<dbReference type="RefSeq" id="XP_039130366.1">
    <property type="nucleotide sequence ID" value="XM_039274432.1"/>
</dbReference>
<organism evidence="2 3">
    <name type="scientific">Dioscorea cayennensis subsp. rotundata</name>
    <name type="common">White Guinea yam</name>
    <name type="synonym">Dioscorea rotundata</name>
    <dbReference type="NCBI Taxonomy" id="55577"/>
    <lineage>
        <taxon>Eukaryota</taxon>
        <taxon>Viridiplantae</taxon>
        <taxon>Streptophyta</taxon>
        <taxon>Embryophyta</taxon>
        <taxon>Tracheophyta</taxon>
        <taxon>Spermatophyta</taxon>
        <taxon>Magnoliopsida</taxon>
        <taxon>Liliopsida</taxon>
        <taxon>Dioscoreales</taxon>
        <taxon>Dioscoreaceae</taxon>
        <taxon>Dioscorea</taxon>
    </lineage>
</organism>
<dbReference type="GeneID" id="120266772"/>
<feature type="compositionally biased region" description="Low complexity" evidence="1">
    <location>
        <begin position="38"/>
        <end position="57"/>
    </location>
</feature>
<dbReference type="RefSeq" id="XP_039130365.1">
    <property type="nucleotide sequence ID" value="XM_039274431.1"/>
</dbReference>